<feature type="region of interest" description="Disordered" evidence="1">
    <location>
        <begin position="72"/>
        <end position="93"/>
    </location>
</feature>
<feature type="non-terminal residue" evidence="2">
    <location>
        <position position="93"/>
    </location>
</feature>
<feature type="region of interest" description="Disordered" evidence="1">
    <location>
        <begin position="15"/>
        <end position="46"/>
    </location>
</feature>
<gene>
    <name evidence="2" type="primary">Nfu_g_1_006950</name>
</gene>
<reference evidence="2" key="1">
    <citation type="submission" date="2016-05" db="EMBL/GenBank/DDBJ databases">
        <authorList>
            <person name="Lavstsen T."/>
            <person name="Jespersen J.S."/>
        </authorList>
    </citation>
    <scope>NUCLEOTIDE SEQUENCE</scope>
    <source>
        <tissue evidence="2">Brain</tissue>
    </source>
</reference>
<dbReference type="AlphaFoldDB" id="A0A1A7WAK3"/>
<organism evidence="2">
    <name type="scientific">Iconisemion striatum</name>
    <dbReference type="NCBI Taxonomy" id="60296"/>
    <lineage>
        <taxon>Eukaryota</taxon>
        <taxon>Metazoa</taxon>
        <taxon>Chordata</taxon>
        <taxon>Craniata</taxon>
        <taxon>Vertebrata</taxon>
        <taxon>Euteleostomi</taxon>
        <taxon>Actinopterygii</taxon>
        <taxon>Neopterygii</taxon>
        <taxon>Teleostei</taxon>
        <taxon>Neoteleostei</taxon>
        <taxon>Acanthomorphata</taxon>
        <taxon>Ovalentaria</taxon>
        <taxon>Atherinomorphae</taxon>
        <taxon>Cyprinodontiformes</taxon>
        <taxon>Nothobranchiidae</taxon>
        <taxon>Iconisemion</taxon>
    </lineage>
</organism>
<reference evidence="2" key="2">
    <citation type="submission" date="2016-06" db="EMBL/GenBank/DDBJ databases">
        <title>The genome of a short-lived fish provides insights into sex chromosome evolution and the genetic control of aging.</title>
        <authorList>
            <person name="Reichwald K."/>
            <person name="Felder M."/>
            <person name="Petzold A."/>
            <person name="Koch P."/>
            <person name="Groth M."/>
            <person name="Platzer M."/>
        </authorList>
    </citation>
    <scope>NUCLEOTIDE SEQUENCE</scope>
    <source>
        <tissue evidence="2">Brain</tissue>
    </source>
</reference>
<sequence>ATINLCGDLNKALEKSEETLEESDQESADVPHPASCPGPLVEGEPDHGFVIPVSSPECKSVREQNQIEMLAGKNLVPEGQMSPEVDLQSQENH</sequence>
<accession>A0A1A7WAK3</accession>
<name>A0A1A7WAK3_9TELE</name>
<feature type="non-terminal residue" evidence="2">
    <location>
        <position position="1"/>
    </location>
</feature>
<evidence type="ECO:0000256" key="1">
    <source>
        <dbReference type="SAM" id="MobiDB-lite"/>
    </source>
</evidence>
<proteinExistence type="predicted"/>
<dbReference type="EMBL" id="HADW01001144">
    <property type="protein sequence ID" value="SBP02544.1"/>
    <property type="molecule type" value="Transcribed_RNA"/>
</dbReference>
<protein>
    <submittedName>
        <fullName evidence="2">Uncharacterized protein</fullName>
    </submittedName>
</protein>
<evidence type="ECO:0000313" key="2">
    <source>
        <dbReference type="EMBL" id="SBP02544.1"/>
    </source>
</evidence>